<dbReference type="RefSeq" id="WP_050487361.1">
    <property type="nucleotide sequence ID" value="NZ_JFFR01000009.1"/>
</dbReference>
<dbReference type="AlphaFoldDB" id="A0A066UPC4"/>
<sequence>MLNKTLLVLLALLMSGVWVSFSDELGQLVDRPKNVDYTKLEQLVEKKTTRQEVIELLGEPKQKLNKEYSVSYLYEYSDQLIALTFHEDVLLFEERAENDGRYDFKLVK</sequence>
<accession>A0A066UPC4</accession>
<protein>
    <recommendedName>
        <fullName evidence="3">Outer membrane protein assembly factor BamE</fullName>
    </recommendedName>
</protein>
<evidence type="ECO:0000313" key="1">
    <source>
        <dbReference type="EMBL" id="KDN29281.1"/>
    </source>
</evidence>
<dbReference type="OrthoDB" id="5906740at2"/>
<name>A0A066UPC4_9VIBR</name>
<keyword evidence="2" id="KW-1185">Reference proteome</keyword>
<gene>
    <name evidence="1" type="ORF">VFDL14_13920</name>
</gene>
<evidence type="ECO:0008006" key="3">
    <source>
        <dbReference type="Google" id="ProtNLM"/>
    </source>
</evidence>
<proteinExistence type="predicted"/>
<organism evidence="1 2">
    <name type="scientific">Vibrio fortis</name>
    <dbReference type="NCBI Taxonomy" id="212667"/>
    <lineage>
        <taxon>Bacteria</taxon>
        <taxon>Pseudomonadati</taxon>
        <taxon>Pseudomonadota</taxon>
        <taxon>Gammaproteobacteria</taxon>
        <taxon>Vibrionales</taxon>
        <taxon>Vibrionaceae</taxon>
        <taxon>Vibrio</taxon>
    </lineage>
</organism>
<evidence type="ECO:0000313" key="2">
    <source>
        <dbReference type="Proteomes" id="UP000027219"/>
    </source>
</evidence>
<reference evidence="1 2" key="1">
    <citation type="submission" date="2014-02" db="EMBL/GenBank/DDBJ databases">
        <title>Vibrio fortis Dalian14 Genome Sequencing.</title>
        <authorList>
            <person name="Wang Y."/>
            <person name="Song L."/>
            <person name="Liu G."/>
            <person name="Ding J."/>
        </authorList>
    </citation>
    <scope>NUCLEOTIDE SEQUENCE [LARGE SCALE GENOMIC DNA]</scope>
    <source>
        <strain evidence="1 2">Dalian14</strain>
    </source>
</reference>
<dbReference type="EMBL" id="JFFR01000009">
    <property type="protein sequence ID" value="KDN29281.1"/>
    <property type="molecule type" value="Genomic_DNA"/>
</dbReference>
<comment type="caution">
    <text evidence="1">The sequence shown here is derived from an EMBL/GenBank/DDBJ whole genome shotgun (WGS) entry which is preliminary data.</text>
</comment>
<dbReference type="Proteomes" id="UP000027219">
    <property type="component" value="Unassembled WGS sequence"/>
</dbReference>